<dbReference type="InterPro" id="IPR000620">
    <property type="entry name" value="EamA_dom"/>
</dbReference>
<evidence type="ECO:0000256" key="1">
    <source>
        <dbReference type="SAM" id="Phobius"/>
    </source>
</evidence>
<keyword evidence="1" id="KW-0472">Membrane</keyword>
<evidence type="ECO:0000259" key="2">
    <source>
        <dbReference type="Pfam" id="PF00892"/>
    </source>
</evidence>
<keyword evidence="4" id="KW-1185">Reference proteome</keyword>
<accession>A0A1I6J6I5</accession>
<feature type="domain" description="EamA" evidence="2">
    <location>
        <begin position="178"/>
        <end position="285"/>
    </location>
</feature>
<dbReference type="EMBL" id="FOYX01000002">
    <property type="protein sequence ID" value="SFR74589.1"/>
    <property type="molecule type" value="Genomic_DNA"/>
</dbReference>
<sequence length="294" mass="32956">MMYLAFSILFSSLIFVVFKLYAKYQVQTIYAIITNYFVACTVGILYYKEPINLGDITQKSWFWGSLALGLLFIVIFNLMAATSQKLGVSVASVATKMSLTIPVLFGVFFYKEELSILEVFGIVLALLAVYFTSLKKNKIKAEKWAFALPVLVFLGSGIIDTSIKYFQDAHMPEEEYALFSATVFASAGIFGLFFIGFKSTQQQLKVNLKNIIGGICLGVPNYFSIFFLLKALQHPTWNSASVFTINNVAIVMFSTLLGIILFRERLTVKNWFGIGLAIFSIVLVAFGQRLMTYL</sequence>
<feature type="transmembrane region" description="Helical" evidence="1">
    <location>
        <begin position="86"/>
        <end position="108"/>
    </location>
</feature>
<feature type="transmembrane region" description="Helical" evidence="1">
    <location>
        <begin position="29"/>
        <end position="48"/>
    </location>
</feature>
<feature type="transmembrane region" description="Helical" evidence="1">
    <location>
        <begin position="6"/>
        <end position="22"/>
    </location>
</feature>
<feature type="transmembrane region" description="Helical" evidence="1">
    <location>
        <begin position="208"/>
        <end position="229"/>
    </location>
</feature>
<feature type="domain" description="EamA" evidence="2">
    <location>
        <begin position="3"/>
        <end position="133"/>
    </location>
</feature>
<protein>
    <submittedName>
        <fullName evidence="3">EamA-like transporter family protein</fullName>
    </submittedName>
</protein>
<keyword evidence="1" id="KW-0812">Transmembrane</keyword>
<keyword evidence="1" id="KW-1133">Transmembrane helix</keyword>
<feature type="transmembrane region" description="Helical" evidence="1">
    <location>
        <begin position="60"/>
        <end position="79"/>
    </location>
</feature>
<name>A0A1I6J6I5_9FLAO</name>
<organism evidence="3 4">
    <name type="scientific">Maribacter stanieri</name>
    <dbReference type="NCBI Taxonomy" id="440514"/>
    <lineage>
        <taxon>Bacteria</taxon>
        <taxon>Pseudomonadati</taxon>
        <taxon>Bacteroidota</taxon>
        <taxon>Flavobacteriia</taxon>
        <taxon>Flavobacteriales</taxon>
        <taxon>Flavobacteriaceae</taxon>
        <taxon>Maribacter</taxon>
    </lineage>
</organism>
<evidence type="ECO:0000313" key="4">
    <source>
        <dbReference type="Proteomes" id="UP000199462"/>
    </source>
</evidence>
<gene>
    <name evidence="3" type="ORF">SAMN04488010_2359</name>
</gene>
<dbReference type="InterPro" id="IPR037185">
    <property type="entry name" value="EmrE-like"/>
</dbReference>
<dbReference type="AlphaFoldDB" id="A0A1I6J6I5"/>
<dbReference type="RefSeq" id="WP_091903191.1">
    <property type="nucleotide sequence ID" value="NZ_FOYX01000002.1"/>
</dbReference>
<feature type="transmembrane region" description="Helical" evidence="1">
    <location>
        <begin position="241"/>
        <end position="262"/>
    </location>
</feature>
<dbReference type="STRING" id="440514.SAMN04488010_2359"/>
<feature type="transmembrane region" description="Helical" evidence="1">
    <location>
        <begin position="271"/>
        <end position="291"/>
    </location>
</feature>
<reference evidence="4" key="1">
    <citation type="submission" date="2016-10" db="EMBL/GenBank/DDBJ databases">
        <authorList>
            <person name="Varghese N."/>
            <person name="Submissions S."/>
        </authorList>
    </citation>
    <scope>NUCLEOTIDE SEQUENCE [LARGE SCALE GENOMIC DNA]</scope>
    <source>
        <strain evidence="4">DSM 19891</strain>
    </source>
</reference>
<evidence type="ECO:0000313" key="3">
    <source>
        <dbReference type="EMBL" id="SFR74589.1"/>
    </source>
</evidence>
<feature type="transmembrane region" description="Helical" evidence="1">
    <location>
        <begin position="144"/>
        <end position="165"/>
    </location>
</feature>
<dbReference type="GO" id="GO:0016020">
    <property type="term" value="C:membrane"/>
    <property type="evidence" value="ECO:0007669"/>
    <property type="project" value="InterPro"/>
</dbReference>
<feature type="transmembrane region" description="Helical" evidence="1">
    <location>
        <begin position="177"/>
        <end position="196"/>
    </location>
</feature>
<dbReference type="Pfam" id="PF00892">
    <property type="entry name" value="EamA"/>
    <property type="match status" value="2"/>
</dbReference>
<proteinExistence type="predicted"/>
<feature type="transmembrane region" description="Helical" evidence="1">
    <location>
        <begin position="114"/>
        <end position="132"/>
    </location>
</feature>
<dbReference type="Gene3D" id="1.10.3730.20">
    <property type="match status" value="2"/>
</dbReference>
<dbReference type="Proteomes" id="UP000199462">
    <property type="component" value="Unassembled WGS sequence"/>
</dbReference>
<dbReference type="SUPFAM" id="SSF103481">
    <property type="entry name" value="Multidrug resistance efflux transporter EmrE"/>
    <property type="match status" value="2"/>
</dbReference>